<dbReference type="Proteomes" id="UP000239532">
    <property type="component" value="Unassembled WGS sequence"/>
</dbReference>
<protein>
    <submittedName>
        <fullName evidence="1">Nodulation protein NoeA</fullName>
    </submittedName>
</protein>
<organism evidence="1 2">
    <name type="scientific">Nonlabens agnitus</name>
    <dbReference type="NCBI Taxonomy" id="870484"/>
    <lineage>
        <taxon>Bacteria</taxon>
        <taxon>Pseudomonadati</taxon>
        <taxon>Bacteroidota</taxon>
        <taxon>Flavobacteriia</taxon>
        <taxon>Flavobacteriales</taxon>
        <taxon>Flavobacteriaceae</taxon>
        <taxon>Nonlabens</taxon>
    </lineage>
</organism>
<dbReference type="OrthoDB" id="9765084at2"/>
<dbReference type="AlphaFoldDB" id="A0A2S9WXK6"/>
<proteinExistence type="predicted"/>
<dbReference type="Gene3D" id="3.40.50.150">
    <property type="entry name" value="Vaccinia Virus protein VP39"/>
    <property type="match status" value="1"/>
</dbReference>
<keyword evidence="2" id="KW-1185">Reference proteome</keyword>
<evidence type="ECO:0000313" key="1">
    <source>
        <dbReference type="EMBL" id="PRP68193.1"/>
    </source>
</evidence>
<dbReference type="SUPFAM" id="SSF53335">
    <property type="entry name" value="S-adenosyl-L-methionine-dependent methyltransferases"/>
    <property type="match status" value="1"/>
</dbReference>
<gene>
    <name evidence="1" type="ORF">BST86_14410</name>
</gene>
<accession>A0A2S9WXK6</accession>
<dbReference type="InterPro" id="IPR029063">
    <property type="entry name" value="SAM-dependent_MTases_sf"/>
</dbReference>
<dbReference type="RefSeq" id="WP_105983865.1">
    <property type="nucleotide sequence ID" value="NZ_MQUC01000003.1"/>
</dbReference>
<sequence length="454" mass="52605">MKQLPASYRDPSGFVFMDSGVLKRQINPVFFEEYDAAVNSGIYEKLFEKGWLIQHQEESRDEEKIILVPDQIPFINYPYEWCFTQYKHAAQLTLRLQMFLLEHGFSLKDASAFNITFHKGKPVFIDTLSIERYKEMEPWRALQQFEQHFFGVLLLAETRGARYLKTVSHQINGVDLKETAKLLSWKTRFHPVIYPNIHLMAKNDSGHSSSSPAKSPEISKESQLKILKVLEMHIAGMSLAESTEWTAYYNQTNYDQASFQRKKELIQQWSNDLNVKTAIDLGGNDGTFARELSASIEQIIVSDIDQAAIDHCYQTELESSHNRILPLVIDLMQPSPAIGFGNEERESFTDRIIKLQPELSLALALIHHITLTGNVPFEMSATYFAQISEYLIIEFPDREDSWVQFILDSKRDARHLFEDYGLSAFAKAYSKHYHFDKQQIIEGTHRTLFLMRRK</sequence>
<evidence type="ECO:0000313" key="2">
    <source>
        <dbReference type="Proteomes" id="UP000239532"/>
    </source>
</evidence>
<reference evidence="1 2" key="1">
    <citation type="submission" date="2016-11" db="EMBL/GenBank/DDBJ databases">
        <title>Trade-off between light-utilization and light-protection in marine flavobacteria.</title>
        <authorList>
            <person name="Kumagai Y."/>
        </authorList>
    </citation>
    <scope>NUCLEOTIDE SEQUENCE [LARGE SCALE GENOMIC DNA]</scope>
    <source>
        <strain evidence="1 2">JCM 17109</strain>
    </source>
</reference>
<comment type="caution">
    <text evidence="1">The sequence shown here is derived from an EMBL/GenBank/DDBJ whole genome shotgun (WGS) entry which is preliminary data.</text>
</comment>
<dbReference type="EMBL" id="MQUC01000003">
    <property type="protein sequence ID" value="PRP68193.1"/>
    <property type="molecule type" value="Genomic_DNA"/>
</dbReference>
<name>A0A2S9WXK6_9FLAO</name>